<evidence type="ECO:0000256" key="1">
    <source>
        <dbReference type="SAM" id="Phobius"/>
    </source>
</evidence>
<sequence length="33" mass="3990">MESLIRYTIALNNFRYATLCLTLYLIIKCMQEF</sequence>
<keyword evidence="1" id="KW-1133">Transmembrane helix</keyword>
<evidence type="ECO:0000313" key="2">
    <source>
        <dbReference type="Proteomes" id="UP000095283"/>
    </source>
</evidence>
<keyword evidence="1" id="KW-0812">Transmembrane</keyword>
<keyword evidence="1" id="KW-0472">Membrane</keyword>
<dbReference type="AlphaFoldDB" id="A0A1I7WNX2"/>
<protein>
    <submittedName>
        <fullName evidence="3">Uncharacterized protein</fullName>
    </submittedName>
</protein>
<accession>A0A1I7WNX2</accession>
<keyword evidence="2" id="KW-1185">Reference proteome</keyword>
<dbReference type="WBParaSite" id="Hba_06840">
    <property type="protein sequence ID" value="Hba_06840"/>
    <property type="gene ID" value="Hba_06840"/>
</dbReference>
<evidence type="ECO:0000313" key="3">
    <source>
        <dbReference type="WBParaSite" id="Hba_06840"/>
    </source>
</evidence>
<proteinExistence type="predicted"/>
<feature type="transmembrane region" description="Helical" evidence="1">
    <location>
        <begin position="6"/>
        <end position="27"/>
    </location>
</feature>
<organism evidence="2 3">
    <name type="scientific">Heterorhabditis bacteriophora</name>
    <name type="common">Entomopathogenic nematode worm</name>
    <dbReference type="NCBI Taxonomy" id="37862"/>
    <lineage>
        <taxon>Eukaryota</taxon>
        <taxon>Metazoa</taxon>
        <taxon>Ecdysozoa</taxon>
        <taxon>Nematoda</taxon>
        <taxon>Chromadorea</taxon>
        <taxon>Rhabditida</taxon>
        <taxon>Rhabditina</taxon>
        <taxon>Rhabditomorpha</taxon>
        <taxon>Strongyloidea</taxon>
        <taxon>Heterorhabditidae</taxon>
        <taxon>Heterorhabditis</taxon>
    </lineage>
</organism>
<reference evidence="3" key="1">
    <citation type="submission" date="2016-11" db="UniProtKB">
        <authorList>
            <consortium name="WormBaseParasite"/>
        </authorList>
    </citation>
    <scope>IDENTIFICATION</scope>
</reference>
<dbReference type="Proteomes" id="UP000095283">
    <property type="component" value="Unplaced"/>
</dbReference>
<name>A0A1I7WNX2_HETBA</name>